<dbReference type="AlphaFoldDB" id="A0A0A9FFB8"/>
<accession>A0A0A9FFB8</accession>
<evidence type="ECO:0000313" key="1">
    <source>
        <dbReference type="EMBL" id="JAE09924.1"/>
    </source>
</evidence>
<proteinExistence type="predicted"/>
<dbReference type="EMBL" id="GBRH01187972">
    <property type="protein sequence ID" value="JAE09924.1"/>
    <property type="molecule type" value="Transcribed_RNA"/>
</dbReference>
<sequence length="58" mass="7026">MVAWTYPINKYMYPNYILSEEEYKRTIQNLDLKIFVLGTRISEDQENEILSLLMPLRQ</sequence>
<reference evidence="1" key="1">
    <citation type="submission" date="2014-09" db="EMBL/GenBank/DDBJ databases">
        <authorList>
            <person name="Magalhaes I.L.F."/>
            <person name="Oliveira U."/>
            <person name="Santos F.R."/>
            <person name="Vidigal T.H.D.A."/>
            <person name="Brescovit A.D."/>
            <person name="Santos A.J."/>
        </authorList>
    </citation>
    <scope>NUCLEOTIDE SEQUENCE</scope>
    <source>
        <tissue evidence="1">Shoot tissue taken approximately 20 cm above the soil surface</tissue>
    </source>
</reference>
<reference evidence="1" key="2">
    <citation type="journal article" date="2015" name="Data Brief">
        <title>Shoot transcriptome of the giant reed, Arundo donax.</title>
        <authorList>
            <person name="Barrero R.A."/>
            <person name="Guerrero F.D."/>
            <person name="Moolhuijzen P."/>
            <person name="Goolsby J.A."/>
            <person name="Tidwell J."/>
            <person name="Bellgard S.E."/>
            <person name="Bellgard M.I."/>
        </authorList>
    </citation>
    <scope>NUCLEOTIDE SEQUENCE</scope>
    <source>
        <tissue evidence="1">Shoot tissue taken approximately 20 cm above the soil surface</tissue>
    </source>
</reference>
<organism evidence="1">
    <name type="scientific">Arundo donax</name>
    <name type="common">Giant reed</name>
    <name type="synonym">Donax arundinaceus</name>
    <dbReference type="NCBI Taxonomy" id="35708"/>
    <lineage>
        <taxon>Eukaryota</taxon>
        <taxon>Viridiplantae</taxon>
        <taxon>Streptophyta</taxon>
        <taxon>Embryophyta</taxon>
        <taxon>Tracheophyta</taxon>
        <taxon>Spermatophyta</taxon>
        <taxon>Magnoliopsida</taxon>
        <taxon>Liliopsida</taxon>
        <taxon>Poales</taxon>
        <taxon>Poaceae</taxon>
        <taxon>PACMAD clade</taxon>
        <taxon>Arundinoideae</taxon>
        <taxon>Arundineae</taxon>
        <taxon>Arundo</taxon>
    </lineage>
</organism>
<name>A0A0A9FFB8_ARUDO</name>
<protein>
    <submittedName>
        <fullName evidence="1">Uncharacterized protein</fullName>
    </submittedName>
</protein>